<dbReference type="EMBL" id="JACAZE010000040">
    <property type="protein sequence ID" value="KAF7288312.1"/>
    <property type="molecule type" value="Genomic_DNA"/>
</dbReference>
<keyword evidence="2" id="KW-1185">Reference proteome</keyword>
<gene>
    <name evidence="1" type="ORF">HMN09_01405700</name>
</gene>
<sequence>MALSVSLRLVRMFASRRWGVLSVVLGAISGIVLAEPVVLTVAPDPTTTTSATLTGTTYTCGPCQTIPIKDGTTYTYTTWCSLCVPERGVRTELGPVPAIQTGVAEAVVTPV</sequence>
<protein>
    <submittedName>
        <fullName evidence="1">FAD/NAD(P)-binding domain-containing protein</fullName>
    </submittedName>
</protein>
<organism evidence="1 2">
    <name type="scientific">Mycena chlorophos</name>
    <name type="common">Agaric fungus</name>
    <name type="synonym">Agaricus chlorophos</name>
    <dbReference type="NCBI Taxonomy" id="658473"/>
    <lineage>
        <taxon>Eukaryota</taxon>
        <taxon>Fungi</taxon>
        <taxon>Dikarya</taxon>
        <taxon>Basidiomycota</taxon>
        <taxon>Agaricomycotina</taxon>
        <taxon>Agaricomycetes</taxon>
        <taxon>Agaricomycetidae</taxon>
        <taxon>Agaricales</taxon>
        <taxon>Marasmiineae</taxon>
        <taxon>Mycenaceae</taxon>
        <taxon>Mycena</taxon>
    </lineage>
</organism>
<reference evidence="1" key="1">
    <citation type="submission" date="2020-05" db="EMBL/GenBank/DDBJ databases">
        <title>Mycena genomes resolve the evolution of fungal bioluminescence.</title>
        <authorList>
            <person name="Tsai I.J."/>
        </authorList>
    </citation>
    <scope>NUCLEOTIDE SEQUENCE</scope>
    <source>
        <strain evidence="1">110903Hualien_Pintung</strain>
    </source>
</reference>
<proteinExistence type="predicted"/>
<dbReference type="AlphaFoldDB" id="A0A8H6RXW9"/>
<dbReference type="Proteomes" id="UP000613580">
    <property type="component" value="Unassembled WGS sequence"/>
</dbReference>
<name>A0A8H6RXW9_MYCCL</name>
<accession>A0A8H6RXW9</accession>
<evidence type="ECO:0000313" key="1">
    <source>
        <dbReference type="EMBL" id="KAF7288312.1"/>
    </source>
</evidence>
<comment type="caution">
    <text evidence="1">The sequence shown here is derived from an EMBL/GenBank/DDBJ whole genome shotgun (WGS) entry which is preliminary data.</text>
</comment>
<evidence type="ECO:0000313" key="2">
    <source>
        <dbReference type="Proteomes" id="UP000613580"/>
    </source>
</evidence>